<dbReference type="RefSeq" id="WP_318955466.1">
    <property type="nucleotide sequence ID" value="NZ_CP137555.1"/>
</dbReference>
<gene>
    <name evidence="1" type="ORF">R5R33_07845</name>
</gene>
<accession>A0AAU0N440</accession>
<dbReference type="AlphaFoldDB" id="A0AAU0N440"/>
<evidence type="ECO:0000313" key="1">
    <source>
        <dbReference type="EMBL" id="WOX07033.1"/>
    </source>
</evidence>
<dbReference type="EMBL" id="CP137555">
    <property type="protein sequence ID" value="WOX07033.1"/>
    <property type="molecule type" value="Genomic_DNA"/>
</dbReference>
<dbReference type="Proteomes" id="UP001302477">
    <property type="component" value="Chromosome"/>
</dbReference>
<sequence>MINISLEIEIKKNNAVLEKCITKAISQTRNILFQEFSEGKEIQNDDISSSTARSPMTHTLAFCKYFDKKNFQNISLSAKEFVRICHKIYTSKSTIRKNDFSLIIPNYQNVQESISATFIKQIIRGIGVMLLSLWRQDAVILTSNFRIPLTTQGTRGEKKEICKSLYSEVLLFFQNFRQPISGEKNYKLKVSKGLNKSLQHHIQQSGWKFIIATDWHKIEDVNVDDSVKFLKAIADHKSGKTSFVPLTTPIKDMLLLLRESFGERVCYTMDDFLNARKEIFNRKIKDSKYSTSSLLSPHCCGDIANFDVRAASKEWAETQENYVSLKRKRGMKSYKEIYKSLKILNEFLFFEIPQFYQAQDKPLIVPSKPKEFTRKYIDGSNGTPSLIDFICDNRSTDTAYGHLLKIDKYFDYLQRESTNRPSLHGFVNPLIRKIDFPLIKRRSGTSKTIICQEHFSPMLSYLYALEQFIWYIVKSLVEESTNFELRSKILNEIENISPAYDTLIETERFGFIPFIYHRGSLYPIKWIHKSSLSLSYRKVKNYEPSKVPNIIHLHQTLISFETGIRHIHIRWLDKDKYDERINRKLPLPPICELVVNTDKVKHDPWTAHVSRRVIILLDKLKYLRSRYNETWVGNSYWYDGHVRSPFGKIKPLFPIGGDRPDGGKPSDDGVYIRKFREFLIAFQEFANDSNLFDSAIGLASCCEYRTSDGQLARKFDSDITPHSARATVVSQHIKILPPWVIGRYITGHENEATVIYYSVIDPQVIDSASAQQNLALKGLHPLLSKPGDGLKIKADDIHSKLRQAINENISEAFSDFGAISVGHEHSEGRIESGISIAKEVSRNQLAHNSTHICPYNNICPKEVILEVGERNCGQCWASIKTVDHLPRIAAHIRALHFKVNGLTERIFSLKAQGVSENILANFDKDRHGLANEVAAWIASFTILEQFRKDSRTRDKYLIKKPDIIEKNLEVMKAGSDELSSILIRVRDAQLYPEFFTEQLNSNLVKLRNKILAKNGDIDRLINQPTGYSQLDEFRGIIRGICDHANVSVEGLFNFMLSEPPSGNPSLIEIL</sequence>
<dbReference type="KEGG" id="mpaf:R5R33_07845"/>
<evidence type="ECO:0000313" key="2">
    <source>
        <dbReference type="Proteomes" id="UP001302477"/>
    </source>
</evidence>
<name>A0AAU0N440_9GAMM</name>
<proteinExistence type="predicted"/>
<protein>
    <recommendedName>
        <fullName evidence="3">Integrase</fullName>
    </recommendedName>
</protein>
<keyword evidence="2" id="KW-1185">Reference proteome</keyword>
<evidence type="ECO:0008006" key="3">
    <source>
        <dbReference type="Google" id="ProtNLM"/>
    </source>
</evidence>
<organism evidence="1 2">
    <name type="scientific">Microbulbifer pacificus</name>
    <dbReference type="NCBI Taxonomy" id="407164"/>
    <lineage>
        <taxon>Bacteria</taxon>
        <taxon>Pseudomonadati</taxon>
        <taxon>Pseudomonadota</taxon>
        <taxon>Gammaproteobacteria</taxon>
        <taxon>Cellvibrionales</taxon>
        <taxon>Microbulbiferaceae</taxon>
        <taxon>Microbulbifer</taxon>
    </lineage>
</organism>
<reference evidence="1 2" key="1">
    <citation type="submission" date="2023-10" db="EMBL/GenBank/DDBJ databases">
        <title>Description of Microbulbifer bruguierae sp. nov., isolated from the sediments of mangrove plant Bruguiera sexangula and comparative genomic analyses of the genus Microbulbifer.</title>
        <authorList>
            <person name="Long M."/>
        </authorList>
    </citation>
    <scope>NUCLEOTIDE SEQUENCE [LARGE SCALE GENOMIC DNA]</scope>
    <source>
        <strain evidence="1 2">SPO729</strain>
    </source>
</reference>